<sequence length="233" mass="26805">SMNCQKNDVPIFRFYGWSPFCVSIGYHQKDELVDFARLVEDGYDFVQRPTGGRAILHAEELTYSVIVPRELIHHRLLYRFIHNLFSDALQSLGYQVELKDDNDKLGGLTHSVNDFPCFTKSAQTEVQYKDKKLIGSAQKIYQGSILQHGSLLIGKKHETLTDYLKVDKNVKKSLKNEINEKTICLKEIIKDPISPEKIIESIINQLELAGNISLYSKRINELEMNSLNKFIKK</sequence>
<comment type="caution">
    <text evidence="2">The sequence shown here is derived from an EMBL/GenBank/DDBJ whole genome shotgun (WGS) entry which is preliminary data.</text>
</comment>
<dbReference type="Pfam" id="PF21948">
    <property type="entry name" value="LplA-B_cat"/>
    <property type="match status" value="1"/>
</dbReference>
<dbReference type="SUPFAM" id="SSF55681">
    <property type="entry name" value="Class II aaRS and biotin synthetases"/>
    <property type="match status" value="1"/>
</dbReference>
<reference evidence="2" key="1">
    <citation type="journal article" date="2014" name="Front. Microbiol.">
        <title>High frequency of phylogenetically diverse reductive dehalogenase-homologous genes in deep subseafloor sedimentary metagenomes.</title>
        <authorList>
            <person name="Kawai M."/>
            <person name="Futagami T."/>
            <person name="Toyoda A."/>
            <person name="Takaki Y."/>
            <person name="Nishi S."/>
            <person name="Hori S."/>
            <person name="Arai W."/>
            <person name="Tsubouchi T."/>
            <person name="Morono Y."/>
            <person name="Uchiyama I."/>
            <person name="Ito T."/>
            <person name="Fujiyama A."/>
            <person name="Inagaki F."/>
            <person name="Takami H."/>
        </authorList>
    </citation>
    <scope>NUCLEOTIDE SEQUENCE</scope>
    <source>
        <strain evidence="2">Expedition CK06-06</strain>
    </source>
</reference>
<dbReference type="InterPro" id="IPR050664">
    <property type="entry name" value="Octanoyltrans_LipM/LipL"/>
</dbReference>
<dbReference type="Gene3D" id="3.30.930.10">
    <property type="entry name" value="Bira Bifunctional Protein, Domain 2"/>
    <property type="match status" value="1"/>
</dbReference>
<evidence type="ECO:0000259" key="1">
    <source>
        <dbReference type="PROSITE" id="PS51733"/>
    </source>
</evidence>
<dbReference type="PROSITE" id="PS51733">
    <property type="entry name" value="BPL_LPL_CATALYTIC"/>
    <property type="match status" value="1"/>
</dbReference>
<feature type="non-terminal residue" evidence="2">
    <location>
        <position position="1"/>
    </location>
</feature>
<evidence type="ECO:0000313" key="2">
    <source>
        <dbReference type="EMBL" id="GAG81974.1"/>
    </source>
</evidence>
<dbReference type="AlphaFoldDB" id="X1AIR0"/>
<proteinExistence type="predicted"/>
<organism evidence="2">
    <name type="scientific">marine sediment metagenome</name>
    <dbReference type="NCBI Taxonomy" id="412755"/>
    <lineage>
        <taxon>unclassified sequences</taxon>
        <taxon>metagenomes</taxon>
        <taxon>ecological metagenomes</taxon>
    </lineage>
</organism>
<feature type="domain" description="BPL/LPL catalytic" evidence="1">
    <location>
        <begin position="6"/>
        <end position="214"/>
    </location>
</feature>
<dbReference type="PANTHER" id="PTHR43679:SF2">
    <property type="entry name" value="OCTANOYL-[GCVH]:PROTEIN N-OCTANOYLTRANSFERASE"/>
    <property type="match status" value="1"/>
</dbReference>
<accession>X1AIR0</accession>
<dbReference type="PANTHER" id="PTHR43679">
    <property type="entry name" value="OCTANOYLTRANSFERASE LIPM-RELATED"/>
    <property type="match status" value="1"/>
</dbReference>
<protein>
    <recommendedName>
        <fullName evidence="1">BPL/LPL catalytic domain-containing protein</fullName>
    </recommendedName>
</protein>
<dbReference type="InterPro" id="IPR004143">
    <property type="entry name" value="BPL_LPL_catalytic"/>
</dbReference>
<gene>
    <name evidence="2" type="ORF">S01H4_35857</name>
</gene>
<name>X1AIR0_9ZZZZ</name>
<dbReference type="InterPro" id="IPR045864">
    <property type="entry name" value="aa-tRNA-synth_II/BPL/LPL"/>
</dbReference>
<dbReference type="EMBL" id="BART01019105">
    <property type="protein sequence ID" value="GAG81974.1"/>
    <property type="molecule type" value="Genomic_DNA"/>
</dbReference>